<reference evidence="5" key="1">
    <citation type="submission" date="2020-07" db="EMBL/GenBank/DDBJ databases">
        <title>A long reads based de novo assembly of the rainbow trout Arlee double haploid line genome.</title>
        <authorList>
            <person name="Gao G."/>
            <person name="Palti Y."/>
        </authorList>
    </citation>
    <scope>NUCLEOTIDE SEQUENCE [LARGE SCALE GENOMIC DNA]</scope>
</reference>
<reference evidence="5" key="2">
    <citation type="submission" date="2025-08" db="UniProtKB">
        <authorList>
            <consortium name="Ensembl"/>
        </authorList>
    </citation>
    <scope>IDENTIFICATION</scope>
</reference>
<accession>A0A8C7R024</accession>
<reference evidence="5" key="3">
    <citation type="submission" date="2025-09" db="UniProtKB">
        <authorList>
            <consortium name="Ensembl"/>
        </authorList>
    </citation>
    <scope>IDENTIFICATION</scope>
</reference>
<keyword evidence="3" id="KW-0649">Protein kinase inhibitor</keyword>
<dbReference type="AlphaFoldDB" id="A0A8C7R024"/>
<evidence type="ECO:0000256" key="1">
    <source>
        <dbReference type="ARBA" id="ARBA00002844"/>
    </source>
</evidence>
<protein>
    <submittedName>
        <fullName evidence="5">Uncharacterized protein</fullName>
    </submittedName>
</protein>
<evidence type="ECO:0000256" key="2">
    <source>
        <dbReference type="ARBA" id="ARBA00006393"/>
    </source>
</evidence>
<dbReference type="GO" id="GO:0004862">
    <property type="term" value="F:cAMP-dependent protein kinase inhibitor activity"/>
    <property type="evidence" value="ECO:0007669"/>
    <property type="project" value="InterPro"/>
</dbReference>
<evidence type="ECO:0000313" key="6">
    <source>
        <dbReference type="Proteomes" id="UP000694395"/>
    </source>
</evidence>
<organism evidence="5 6">
    <name type="scientific">Oncorhynchus mykiss</name>
    <name type="common">Rainbow trout</name>
    <name type="synonym">Salmo gairdneri</name>
    <dbReference type="NCBI Taxonomy" id="8022"/>
    <lineage>
        <taxon>Eukaryota</taxon>
        <taxon>Metazoa</taxon>
        <taxon>Chordata</taxon>
        <taxon>Craniata</taxon>
        <taxon>Vertebrata</taxon>
        <taxon>Euteleostomi</taxon>
        <taxon>Actinopterygii</taxon>
        <taxon>Neopterygii</taxon>
        <taxon>Teleostei</taxon>
        <taxon>Protacanthopterygii</taxon>
        <taxon>Salmoniformes</taxon>
        <taxon>Salmonidae</taxon>
        <taxon>Salmoninae</taxon>
        <taxon>Oncorhynchus</taxon>
    </lineage>
</organism>
<dbReference type="PANTHER" id="PTHR15416">
    <property type="entry name" value="CAMP-DEPENDENT PROTEIN KINASE INHIBITOR/PKI"/>
    <property type="match status" value="1"/>
</dbReference>
<dbReference type="Proteomes" id="UP000694395">
    <property type="component" value="Chromosome 15"/>
</dbReference>
<evidence type="ECO:0000256" key="3">
    <source>
        <dbReference type="ARBA" id="ARBA00023013"/>
    </source>
</evidence>
<evidence type="ECO:0000313" key="5">
    <source>
        <dbReference type="Ensembl" id="ENSOMYP00000044176.2"/>
    </source>
</evidence>
<dbReference type="GeneTree" id="ENSGT00940000176931"/>
<sequence>MTDVEATYEDFIASRRTGRRNAVHDIPQSPEAQGPSNLSQDLAQLNINKSGQIVGVTEAVTARRVLCAGPPPNSLKKLPFLASFPSKQQKLKFKTSPFRFCSFSLKFV</sequence>
<dbReference type="InterPro" id="IPR004171">
    <property type="entry name" value="cAMP_dep_PKI"/>
</dbReference>
<dbReference type="Ensembl" id="ENSOMYT00000048111.2">
    <property type="protein sequence ID" value="ENSOMYP00000044176.2"/>
    <property type="gene ID" value="ENSOMYG00000020262.2"/>
</dbReference>
<keyword evidence="6" id="KW-1185">Reference proteome</keyword>
<name>A0A8C7R024_ONCMY</name>
<comment type="similarity">
    <text evidence="2">Belongs to the PKI family.</text>
</comment>
<comment type="function">
    <text evidence="1">Extremely potent competitive inhibitor of cAMP-dependent protein kinase activity, this protein interacts with the catalytic subunit of the enzyme after the cAMP-induced dissociation of its regulatory chains.</text>
</comment>
<dbReference type="Pfam" id="PF02827">
    <property type="entry name" value="PKI"/>
    <property type="match status" value="1"/>
</dbReference>
<feature type="region of interest" description="Disordered" evidence="4">
    <location>
        <begin position="19"/>
        <end position="38"/>
    </location>
</feature>
<proteinExistence type="inferred from homology"/>
<evidence type="ECO:0000256" key="4">
    <source>
        <dbReference type="SAM" id="MobiDB-lite"/>
    </source>
</evidence>